<dbReference type="PANTHER" id="PTHR31272:SF9">
    <property type="entry name" value="BLL1027 PROTEIN"/>
    <property type="match status" value="1"/>
</dbReference>
<dbReference type="EMBL" id="CP002590">
    <property type="protein sequence ID" value="AEA13590.1"/>
    <property type="molecule type" value="Genomic_DNA"/>
</dbReference>
<name>F2L5P4_THEU7</name>
<dbReference type="STRING" id="999630.TUZN_2133"/>
<reference key="2">
    <citation type="submission" date="2011-03" db="EMBL/GenBank/DDBJ databases">
        <title>Complete genome sequence of the thermoacidophilic crenarchaeon Thermoproteus uzoniensis 768-20.</title>
        <authorList>
            <person name="Mardanov A.V."/>
            <person name="Gumerov V.M."/>
            <person name="Beletsky A.V."/>
            <person name="Prokofeva M.I."/>
            <person name="Bonch-Osmolovskaya E.A."/>
            <person name="Ravin N.V."/>
            <person name="Skryabin K.G."/>
        </authorList>
    </citation>
    <scope>NUCLEOTIDE SEQUENCE</scope>
    <source>
        <strain>768-20</strain>
    </source>
</reference>
<keyword evidence="1" id="KW-0472">Membrane</keyword>
<evidence type="ECO:0000313" key="4">
    <source>
        <dbReference type="Proteomes" id="UP000008138"/>
    </source>
</evidence>
<dbReference type="Gene3D" id="3.40.30.10">
    <property type="entry name" value="Glutaredoxin"/>
    <property type="match status" value="1"/>
</dbReference>
<dbReference type="AlphaFoldDB" id="F2L5P4"/>
<dbReference type="InterPro" id="IPR051790">
    <property type="entry name" value="Cytochrome_c-biogenesis_DsbD"/>
</dbReference>
<dbReference type="PANTHER" id="PTHR31272">
    <property type="entry name" value="CYTOCHROME C-TYPE BIOGENESIS PROTEIN HI_1454-RELATED"/>
    <property type="match status" value="1"/>
</dbReference>
<dbReference type="GeneID" id="10361643"/>
<organism evidence="3 4">
    <name type="scientific">Thermoproteus uzoniensis (strain 768-20)</name>
    <dbReference type="NCBI Taxonomy" id="999630"/>
    <lineage>
        <taxon>Archaea</taxon>
        <taxon>Thermoproteota</taxon>
        <taxon>Thermoprotei</taxon>
        <taxon>Thermoproteales</taxon>
        <taxon>Thermoproteaceae</taxon>
        <taxon>Thermoproteus</taxon>
    </lineage>
</organism>
<dbReference type="HOGENOM" id="CLU_732847_0_0_2"/>
<feature type="transmembrane region" description="Helical" evidence="1">
    <location>
        <begin position="189"/>
        <end position="220"/>
    </location>
</feature>
<feature type="domain" description="Urease accessory protein UreH-like transmembrane" evidence="2">
    <location>
        <begin position="229"/>
        <end position="391"/>
    </location>
</feature>
<feature type="transmembrane region" description="Helical" evidence="1">
    <location>
        <begin position="336"/>
        <end position="357"/>
    </location>
</feature>
<feature type="transmembrane region" description="Helical" evidence="1">
    <location>
        <begin position="258"/>
        <end position="276"/>
    </location>
</feature>
<gene>
    <name evidence="3" type="ordered locus">TUZN_2133</name>
</gene>
<dbReference type="KEGG" id="tuz:TUZN_2133"/>
<dbReference type="InterPro" id="IPR036249">
    <property type="entry name" value="Thioredoxin-like_sf"/>
</dbReference>
<proteinExistence type="predicted"/>
<dbReference type="Pfam" id="PF13386">
    <property type="entry name" value="DsbD_2"/>
    <property type="match status" value="1"/>
</dbReference>
<keyword evidence="1 3" id="KW-0812">Transmembrane</keyword>
<evidence type="ECO:0000313" key="3">
    <source>
        <dbReference type="EMBL" id="AEA13590.1"/>
    </source>
</evidence>
<evidence type="ECO:0000256" key="1">
    <source>
        <dbReference type="SAM" id="Phobius"/>
    </source>
</evidence>
<dbReference type="Proteomes" id="UP000008138">
    <property type="component" value="Chromosome"/>
</dbReference>
<sequence length="414" mass="42714">MRSPVLLLLLAAIAFAGSLVQIGGLKFYEASSLQDLSSYLASHQGPTFVFVDEEGCPACEYMKTQVFTNSTVASALSGFNLVAIDITYVPVSSIPVYINGSVFVVENGQAGYTKPYYGPYQVPILGTPTMLVGYDIGGKLYLKGLLLGGLPPQGFLEFLILSGFAVPTETVGVRPPVATTAQSGVQPLLALPVAFAVGAASVFSPCVLPVLTVGAVAVAARRSLWKVLAGMVLSFSAFGVLVSALGQAASGFRVALEGAGGAVLLMLGLLLVVPPLERRFVVAMSGLQTKASKAARGAGDFALGLSLGAVWTPCIAPFMGLAAVSALVSGNFLDGFAIMLAYALGLAAALYAILKAISRWGKKAAVRSMGLSKWGRRLELVVGIASIALGILLLGEAAGLGLWSVVFGKLQSFI</sequence>
<feature type="transmembrane region" description="Helical" evidence="1">
    <location>
        <begin position="297"/>
        <end position="324"/>
    </location>
</feature>
<dbReference type="RefSeq" id="WP_013680925.1">
    <property type="nucleotide sequence ID" value="NC_015315.1"/>
</dbReference>
<feature type="transmembrane region" description="Helical" evidence="1">
    <location>
        <begin position="378"/>
        <end position="403"/>
    </location>
</feature>
<keyword evidence="4" id="KW-1185">Reference proteome</keyword>
<reference evidence="3 4" key="1">
    <citation type="journal article" date="2011" name="J. Bacteriol.">
        <title>Complete genome sequence of the thermoacidophilic crenarchaeon Thermoproteus uzoniensis 768-20.</title>
        <authorList>
            <person name="Mardanov A.V."/>
            <person name="Gumerov V.M."/>
            <person name="Beletsky A.V."/>
            <person name="Prokofeva M.I."/>
            <person name="Bonch-Osmolovskaya E.A."/>
            <person name="Ravin N.V."/>
            <person name="Skryabin K.G."/>
        </authorList>
    </citation>
    <scope>NUCLEOTIDE SEQUENCE [LARGE SCALE GENOMIC DNA]</scope>
    <source>
        <strain evidence="3 4">768-20</strain>
    </source>
</reference>
<protein>
    <submittedName>
        <fullName evidence="3">Cytochrome c biogenesis protein, transmembrane region</fullName>
    </submittedName>
</protein>
<dbReference type="eggNOG" id="arCOG02405">
    <property type="taxonomic scope" value="Archaea"/>
</dbReference>
<keyword evidence="1" id="KW-1133">Transmembrane helix</keyword>
<feature type="transmembrane region" description="Helical" evidence="1">
    <location>
        <begin position="227"/>
        <end position="246"/>
    </location>
</feature>
<accession>F2L5P4</accession>
<dbReference type="InterPro" id="IPR039447">
    <property type="entry name" value="UreH-like_TM_dom"/>
</dbReference>
<dbReference type="SUPFAM" id="SSF52833">
    <property type="entry name" value="Thioredoxin-like"/>
    <property type="match status" value="1"/>
</dbReference>
<evidence type="ECO:0000259" key="2">
    <source>
        <dbReference type="Pfam" id="PF13386"/>
    </source>
</evidence>
<dbReference type="OrthoDB" id="115386at2157"/>